<dbReference type="EMBL" id="LHQL01000001">
    <property type="protein sequence ID" value="OOQ55005.1"/>
    <property type="molecule type" value="Genomic_DNA"/>
</dbReference>
<dbReference type="Proteomes" id="UP000502504">
    <property type="component" value="Chromosome"/>
</dbReference>
<name>A0AAE7CIY6_STRAT</name>
<evidence type="ECO:0000313" key="4">
    <source>
        <dbReference type="Proteomes" id="UP000502504"/>
    </source>
</evidence>
<dbReference type="InterPro" id="IPR036457">
    <property type="entry name" value="PPM-type-like_dom_sf"/>
</dbReference>
<dbReference type="RefSeq" id="WP_030787577.1">
    <property type="nucleotide sequence ID" value="NZ_CP050692.1"/>
</dbReference>
<reference evidence="1 3" key="1">
    <citation type="submission" date="2015-07" db="EMBL/GenBank/DDBJ databases">
        <title>Draft Genome Sequence of Streptomyces antibioticus, IMRU 3720 reveals insights in the evolution of actinomycin biosynthetic gene clusters in Streptomyces.</title>
        <authorList>
            <person name="Crnovcic I."/>
            <person name="Ruckert C."/>
            <person name="Kalinowksi J."/>
            <person name="Keller U."/>
        </authorList>
    </citation>
    <scope>NUCLEOTIDE SEQUENCE [LARGE SCALE GENOMIC DNA]</scope>
    <source>
        <strain evidence="1 3">DSM 41481</strain>
    </source>
</reference>
<accession>A0AAE7CIY6</accession>
<evidence type="ECO:0000313" key="1">
    <source>
        <dbReference type="EMBL" id="OOQ55005.1"/>
    </source>
</evidence>
<organism evidence="2 4">
    <name type="scientific">Streptomyces antibioticus</name>
    <dbReference type="NCBI Taxonomy" id="1890"/>
    <lineage>
        <taxon>Bacteria</taxon>
        <taxon>Bacillati</taxon>
        <taxon>Actinomycetota</taxon>
        <taxon>Actinomycetes</taxon>
        <taxon>Kitasatosporales</taxon>
        <taxon>Streptomycetaceae</taxon>
        <taxon>Streptomyces</taxon>
    </lineage>
</organism>
<keyword evidence="3" id="KW-1185">Reference proteome</keyword>
<evidence type="ECO:0000313" key="2">
    <source>
        <dbReference type="EMBL" id="QIT42649.1"/>
    </source>
</evidence>
<dbReference type="Proteomes" id="UP000190306">
    <property type="component" value="Chromosome"/>
</dbReference>
<reference evidence="2 4" key="2">
    <citation type="submission" date="2020-03" db="EMBL/GenBank/DDBJ databases">
        <title>Is there a link between lipid content and antibiotic production in Streptomyces?</title>
        <authorList>
            <person name="David M."/>
            <person name="Lejeune C."/>
            <person name="Abreu S."/>
            <person name="Thibessard A."/>
            <person name="Leblond P."/>
            <person name="Chaminade P."/>
            <person name="Virolle M.-J."/>
        </authorList>
    </citation>
    <scope>NUCLEOTIDE SEQUENCE [LARGE SCALE GENOMIC DNA]</scope>
    <source>
        <strain evidence="2 4">DSM 41481</strain>
    </source>
</reference>
<evidence type="ECO:0008006" key="5">
    <source>
        <dbReference type="Google" id="ProtNLM"/>
    </source>
</evidence>
<dbReference type="AlphaFoldDB" id="A0AAE7CIY6"/>
<dbReference type="EMBL" id="CP050692">
    <property type="protein sequence ID" value="QIT42649.1"/>
    <property type="molecule type" value="Genomic_DNA"/>
</dbReference>
<dbReference type="SUPFAM" id="SSF81606">
    <property type="entry name" value="PP2C-like"/>
    <property type="match status" value="1"/>
</dbReference>
<sequence length="278" mass="30290">MSEAGVGVGAGTGVDVHVYRVPATPECPEEWRDAVAVSGDRRAFALCDGASSAFRAGPWARLLAREYVTEGPDHSPESLVHWVDRCREKWSEREAERRKGNAAAAVMGADGQETHRRPADFWLEDAEARGVAKATFLGMRLRPAPEGWSFEAVAVGDSCLLHLRGDALLRAFPLGDAALFGSHPDLLSAAEPLAADRIHHYQGRLDGQDTVLLVSDALAETLLTHGHTGAGPGAAAWWQVVRQVDEPAFERLVTELRAARAIERDDTTMIRIRPRPEH</sequence>
<proteinExistence type="predicted"/>
<gene>
    <name evidence="1" type="ORF">AFM16_03015</name>
    <name evidence="2" type="ORF">HCX60_03210</name>
</gene>
<protein>
    <recommendedName>
        <fullName evidence="5">Protein phosphatase 2C domain-containing protein</fullName>
    </recommendedName>
</protein>
<evidence type="ECO:0000313" key="3">
    <source>
        <dbReference type="Proteomes" id="UP000190306"/>
    </source>
</evidence>